<dbReference type="AlphaFoldDB" id="U9U5Y7"/>
<gene>
    <name evidence="1" type="ORF">GLOINDRAFT_24247</name>
</gene>
<name>U9U5Y7_RHIID</name>
<proteinExistence type="predicted"/>
<protein>
    <submittedName>
        <fullName evidence="1">Uncharacterized protein</fullName>
    </submittedName>
</protein>
<evidence type="ECO:0000313" key="1">
    <source>
        <dbReference type="EMBL" id="ESA15097.1"/>
    </source>
</evidence>
<dbReference type="EMBL" id="KI282293">
    <property type="protein sequence ID" value="ESA15097.1"/>
    <property type="molecule type" value="Genomic_DNA"/>
</dbReference>
<organism evidence="1">
    <name type="scientific">Rhizophagus irregularis (strain DAOM 181602 / DAOM 197198 / MUCL 43194)</name>
    <name type="common">Arbuscular mycorrhizal fungus</name>
    <name type="synonym">Glomus intraradices</name>
    <dbReference type="NCBI Taxonomy" id="747089"/>
    <lineage>
        <taxon>Eukaryota</taxon>
        <taxon>Fungi</taxon>
        <taxon>Fungi incertae sedis</taxon>
        <taxon>Mucoromycota</taxon>
        <taxon>Glomeromycotina</taxon>
        <taxon>Glomeromycetes</taxon>
        <taxon>Glomerales</taxon>
        <taxon>Glomeraceae</taxon>
        <taxon>Rhizophagus</taxon>
    </lineage>
</organism>
<reference evidence="1" key="1">
    <citation type="submission" date="2013-07" db="EMBL/GenBank/DDBJ databases">
        <title>The genome of an arbuscular mycorrhizal fungus provides insights into the evolution of the oldest plant symbiosis.</title>
        <authorList>
            <consortium name="DOE Joint Genome Institute"/>
            <person name="Tisserant E."/>
            <person name="Malbreil M."/>
            <person name="Kuo A."/>
            <person name="Kohler A."/>
            <person name="Symeonidi A."/>
            <person name="Balestrini R."/>
            <person name="Charron P."/>
            <person name="Duensing N."/>
            <person name="Frei-dit-Frey N."/>
            <person name="Gianinazzi-Pearson V."/>
            <person name="Gilbert B."/>
            <person name="Handa Y."/>
            <person name="Hijri M."/>
            <person name="Kaul R."/>
            <person name="Kawaguchi M."/>
            <person name="Krajinski F."/>
            <person name="Lammers P."/>
            <person name="Lapierre D."/>
            <person name="Masclaux F.G."/>
            <person name="Murat C."/>
            <person name="Morin E."/>
            <person name="Ndikumana S."/>
            <person name="Pagni M."/>
            <person name="Petitpierre D."/>
            <person name="Requena N."/>
            <person name="Rosikiewicz P."/>
            <person name="Riley R."/>
            <person name="Saito K."/>
            <person name="San Clemente H."/>
            <person name="Shapiro H."/>
            <person name="van Tuinen D."/>
            <person name="Becard G."/>
            <person name="Bonfante P."/>
            <person name="Paszkowski U."/>
            <person name="Shachar-Hill Y."/>
            <person name="Young J.P."/>
            <person name="Sanders I.R."/>
            <person name="Henrissat B."/>
            <person name="Rensing S.A."/>
            <person name="Grigoriev I.V."/>
            <person name="Corradi N."/>
            <person name="Roux C."/>
            <person name="Martin F."/>
        </authorList>
    </citation>
    <scope>NUCLEOTIDE SEQUENCE</scope>
    <source>
        <strain evidence="1">DAOM 197198</strain>
    </source>
</reference>
<accession>U9U5Y7</accession>
<sequence>MLEMLVRILNFVGFVPNLNHTEPDSVKAESYYCLSTSALPQKNWQLFLELKFHHMFHISVKFRGKK</sequence>
<dbReference type="HOGENOM" id="CLU_2832452_0_0_1"/>